<dbReference type="SUPFAM" id="SSF56112">
    <property type="entry name" value="Protein kinase-like (PK-like)"/>
    <property type="match status" value="1"/>
</dbReference>
<organism evidence="1 2">
    <name type="scientific">Ralstonia flaminis</name>
    <dbReference type="NCBI Taxonomy" id="3058597"/>
    <lineage>
        <taxon>Bacteria</taxon>
        <taxon>Pseudomonadati</taxon>
        <taxon>Pseudomonadota</taxon>
        <taxon>Betaproteobacteria</taxon>
        <taxon>Burkholderiales</taxon>
        <taxon>Burkholderiaceae</taxon>
        <taxon>Ralstonia</taxon>
    </lineage>
</organism>
<protein>
    <recommendedName>
        <fullName evidence="3">DUF2252 domain-containing protein</fullName>
    </recommendedName>
</protein>
<dbReference type="PANTHER" id="PTHR39441">
    <property type="entry name" value="DUF2252 DOMAIN-CONTAINING PROTEIN"/>
    <property type="match status" value="1"/>
</dbReference>
<keyword evidence="2" id="KW-1185">Reference proteome</keyword>
<proteinExistence type="predicted"/>
<dbReference type="Proteomes" id="UP001189757">
    <property type="component" value="Unassembled WGS sequence"/>
</dbReference>
<evidence type="ECO:0008006" key="3">
    <source>
        <dbReference type="Google" id="ProtNLM"/>
    </source>
</evidence>
<name>A0ABM9KDR0_9RALS</name>
<evidence type="ECO:0000313" key="1">
    <source>
        <dbReference type="EMBL" id="CAJ0822363.1"/>
    </source>
</evidence>
<dbReference type="PANTHER" id="PTHR39441:SF1">
    <property type="entry name" value="DUF2252 DOMAIN-CONTAINING PROTEIN"/>
    <property type="match status" value="1"/>
</dbReference>
<gene>
    <name evidence="1" type="ORF">LMG18101_04968</name>
</gene>
<dbReference type="InterPro" id="IPR011009">
    <property type="entry name" value="Kinase-like_dom_sf"/>
</dbReference>
<comment type="caution">
    <text evidence="1">The sequence shown here is derived from an EMBL/GenBank/DDBJ whole genome shotgun (WGS) entry which is preliminary data.</text>
</comment>
<evidence type="ECO:0000313" key="2">
    <source>
        <dbReference type="Proteomes" id="UP001189757"/>
    </source>
</evidence>
<sequence>MPISTLPRGAVRPRDRQDVLRDTRNRKMARSAHAYVRGNTVRFYEWLDSLAVHTLPEGPAIWICGDCHVGNLGPIGNAEGDIEVQIRDMDQTVIGNPAHDLIRLGLSLATAARGSDLPGVTTARMIEALMEGYIHALGASTASRRKRLDKPDTVHVVMRQAVKRSWKHLARERIENTRPTIPLGKRFWPLRADERRALARLFEDEAMRHLVTHLRSRDDDAQVELLDCAYWVKGCSSLGRLRYAALLGLHGGNGDGDLYCMIDVKEAVQAAAPRYPRVRMPRDNGQRVVEGARHLAPFLGERMVATRFLDHGVFVRELLPQDLKLEIDTLKQSEAMRVAYFLAETVGKAHARQMDTDTARAWQQELKRQRSKTLAAPFWLWTSIVELMSSHERGYLEHCRQYALGALE</sequence>
<dbReference type="InterPro" id="IPR018721">
    <property type="entry name" value="DUF2252"/>
</dbReference>
<dbReference type="EMBL" id="CATZLL010000022">
    <property type="protein sequence ID" value="CAJ0822363.1"/>
    <property type="molecule type" value="Genomic_DNA"/>
</dbReference>
<accession>A0ABM9KDR0</accession>
<dbReference type="Pfam" id="PF10009">
    <property type="entry name" value="DUF2252"/>
    <property type="match status" value="1"/>
</dbReference>
<dbReference type="RefSeq" id="WP_316682759.1">
    <property type="nucleotide sequence ID" value="NZ_CATZLL010000022.1"/>
</dbReference>
<reference evidence="1 2" key="1">
    <citation type="submission" date="2023-07" db="EMBL/GenBank/DDBJ databases">
        <authorList>
            <person name="Peeters C."/>
        </authorList>
    </citation>
    <scope>NUCLEOTIDE SEQUENCE [LARGE SCALE GENOMIC DNA]</scope>
    <source>
        <strain evidence="1 2">LMG 18101</strain>
    </source>
</reference>